<protein>
    <submittedName>
        <fullName evidence="2">Lyase</fullName>
    </submittedName>
</protein>
<dbReference type="Gene3D" id="2.130.10.10">
    <property type="entry name" value="YVTN repeat-like/Quinoprotein amine dehydrogenase"/>
    <property type="match status" value="1"/>
</dbReference>
<dbReference type="Pfam" id="PF24684">
    <property type="entry name" value="Vgb_lyase"/>
    <property type="match status" value="1"/>
</dbReference>
<dbReference type="RefSeq" id="WP_343163055.1">
    <property type="nucleotide sequence ID" value="NZ_JBHRSV010000028.1"/>
</dbReference>
<dbReference type="InterPro" id="IPR051344">
    <property type="entry name" value="Vgb"/>
</dbReference>
<dbReference type="GO" id="GO:0016829">
    <property type="term" value="F:lyase activity"/>
    <property type="evidence" value="ECO:0007669"/>
    <property type="project" value="UniProtKB-KW"/>
</dbReference>
<keyword evidence="2" id="KW-0456">Lyase</keyword>
<dbReference type="PANTHER" id="PTHR40274:SF3">
    <property type="entry name" value="VIRGINIAMYCIN B LYASE"/>
    <property type="match status" value="1"/>
</dbReference>
<reference evidence="3" key="1">
    <citation type="journal article" date="2019" name="Int. J. Syst. Evol. Microbiol.">
        <title>The Global Catalogue of Microorganisms (GCM) 10K type strain sequencing project: providing services to taxonomists for standard genome sequencing and annotation.</title>
        <authorList>
            <consortium name="The Broad Institute Genomics Platform"/>
            <consortium name="The Broad Institute Genome Sequencing Center for Infectious Disease"/>
            <person name="Wu L."/>
            <person name="Ma J."/>
        </authorList>
    </citation>
    <scope>NUCLEOTIDE SEQUENCE [LARGE SCALE GENOMIC DNA]</scope>
    <source>
        <strain evidence="3">KCTC 52487</strain>
    </source>
</reference>
<gene>
    <name evidence="2" type="ORF">ACFOOR_13185</name>
</gene>
<evidence type="ECO:0000313" key="3">
    <source>
        <dbReference type="Proteomes" id="UP001595379"/>
    </source>
</evidence>
<comment type="caution">
    <text evidence="2">The sequence shown here is derived from an EMBL/GenBank/DDBJ whole genome shotgun (WGS) entry which is preliminary data.</text>
</comment>
<sequence length="344" mass="37304">MRLAVSAFALTAFLAPASLTSGAFAQDFSSEPADGQILIEEWSVPYPDSRPRDPFTADGETVWFVGQRGDYLAWLDTATGEFEQVALNEGDGPHNQIVGPDGAVWIAGNRAAYIGRYDPETGQMLRIDMPDGHPRDPHTLIFNNDGTALWFSAQGANVIGRLIPGEWAVDIVEVPTEGARPYGVTVTPDGRVWVALLGTNKLAMVDPETLQLTEIVLPRETARPRRIGHTSDGRVWYVDYADGFVGVFDPETNAVEEWPAPAGADSGPYAMAVDGQDRIWFVETGVEPNNFVGFDPASETFFSQTPVPSGGGTVRHMQYYAPDGVIWFGADTNTIGRAVVEPAE</sequence>
<organism evidence="2 3">
    <name type="scientific">Hyphobacterium vulgare</name>
    <dbReference type="NCBI Taxonomy" id="1736751"/>
    <lineage>
        <taxon>Bacteria</taxon>
        <taxon>Pseudomonadati</taxon>
        <taxon>Pseudomonadota</taxon>
        <taxon>Alphaproteobacteria</taxon>
        <taxon>Maricaulales</taxon>
        <taxon>Maricaulaceae</taxon>
        <taxon>Hyphobacterium</taxon>
    </lineage>
</organism>
<evidence type="ECO:0000313" key="2">
    <source>
        <dbReference type="EMBL" id="MFC2927064.1"/>
    </source>
</evidence>
<feature type="chain" id="PRO_5047106039" evidence="1">
    <location>
        <begin position="26"/>
        <end position="344"/>
    </location>
</feature>
<name>A0ABV7A075_9PROT</name>
<feature type="signal peptide" evidence="1">
    <location>
        <begin position="1"/>
        <end position="25"/>
    </location>
</feature>
<dbReference type="PANTHER" id="PTHR40274">
    <property type="entry name" value="VIRGINIAMYCIN B LYASE"/>
    <property type="match status" value="1"/>
</dbReference>
<evidence type="ECO:0000256" key="1">
    <source>
        <dbReference type="SAM" id="SignalP"/>
    </source>
</evidence>
<keyword evidence="1" id="KW-0732">Signal</keyword>
<dbReference type="EMBL" id="JBHRSV010000028">
    <property type="protein sequence ID" value="MFC2927064.1"/>
    <property type="molecule type" value="Genomic_DNA"/>
</dbReference>
<dbReference type="InterPro" id="IPR015943">
    <property type="entry name" value="WD40/YVTN_repeat-like_dom_sf"/>
</dbReference>
<keyword evidence="3" id="KW-1185">Reference proteome</keyword>
<dbReference type="Proteomes" id="UP001595379">
    <property type="component" value="Unassembled WGS sequence"/>
</dbReference>
<proteinExistence type="predicted"/>
<accession>A0ABV7A075</accession>
<dbReference type="SUPFAM" id="SSF101898">
    <property type="entry name" value="NHL repeat"/>
    <property type="match status" value="1"/>
</dbReference>